<dbReference type="GO" id="GO:0003676">
    <property type="term" value="F:nucleic acid binding"/>
    <property type="evidence" value="ECO:0007669"/>
    <property type="project" value="InterPro"/>
</dbReference>
<dbReference type="Proteomes" id="UP000259173">
    <property type="component" value="Unassembled WGS sequence"/>
</dbReference>
<dbReference type="STRING" id="1280948.HY36_14230"/>
<evidence type="ECO:0008006" key="5">
    <source>
        <dbReference type="Google" id="ProtNLM"/>
    </source>
</evidence>
<sequence>MKFDVVTPRLIHLPEPALSFGFGQSTDHPKDGLYLYGPHKADDRNKVITIGVIGTTEGLEYFRRWGRSVLGDVLVPPPKKTDKEHRLHLSNFPGMPAAFGVSFDPRDFIEYVVDGDKIETTTALQNHHEAVAQTVEVFLERVRHHDENEERRPDVWAFVLPEIIYTRCTRQARRSGVTLSPGEYVKRQKQRSNLPLLEDVIDLTKEDIFDDVPDFHRQAKAKLLKLGYTSQLVRETTLAPEAFTNAHGYPIRGVQDAATIAWNLATGLYYKTQAEPPWKIANMRDGVCYVGLVFKNLPNDRNNHACCAAQMFLSEGDGIVFRGANGPWQTENGEFHLKSTAARDLIGKVLETYEEKFGAPPKELFIHGRAGFSSEEWRAFEAAAPKETNIVGVRIKTTTGQVKLFRDGKYPTLRGTAMILDQNNAFLWTSGYAPRLDTYIGPETPNPLNVTVLKSSGERPDIETVLSDILALTKINYNACNYSDGLPVTIRFANKVGDVLIMGSARGGGKQPFKFYI</sequence>
<dbReference type="InterPro" id="IPR036397">
    <property type="entry name" value="RNaseH_sf"/>
</dbReference>
<protein>
    <recommendedName>
        <fullName evidence="5">Piwi domain-containing protein</fullName>
    </recommendedName>
</protein>
<accession>A0A059E7S3</accession>
<dbReference type="Gene3D" id="3.30.420.10">
    <property type="entry name" value="Ribonuclease H-like superfamily/Ribonuclease H"/>
    <property type="match status" value="1"/>
</dbReference>
<reference evidence="2 3" key="1">
    <citation type="journal article" date="2014" name="Antonie Van Leeuwenhoek">
        <title>Hyphomonas beringensis sp. nov. and Hyphomonas chukchiensis sp. nov., isolated from surface seawater of the Bering Sea and Chukchi Sea.</title>
        <authorList>
            <person name="Li C."/>
            <person name="Lai Q."/>
            <person name="Li G."/>
            <person name="Dong C."/>
            <person name="Wang J."/>
            <person name="Liao Y."/>
            <person name="Shao Z."/>
        </authorList>
    </citation>
    <scope>NUCLEOTIDE SEQUENCE [LARGE SCALE GENOMIC DNA]</scope>
    <source>
        <strain evidence="2 3">22II1-22F38</strain>
    </source>
</reference>
<dbReference type="SUPFAM" id="SSF53098">
    <property type="entry name" value="Ribonuclease H-like"/>
    <property type="match status" value="1"/>
</dbReference>
<proteinExistence type="predicted"/>
<dbReference type="PATRIC" id="fig|1280948.3.peg.1083"/>
<name>A0A059E7S3_9PROT</name>
<dbReference type="CDD" id="cd04659">
    <property type="entry name" value="Piwi_piwi-like_ProArk"/>
    <property type="match status" value="1"/>
</dbReference>
<dbReference type="InterPro" id="IPR012337">
    <property type="entry name" value="RNaseH-like_sf"/>
</dbReference>
<reference evidence="1 4" key="2">
    <citation type="journal article" date="2018" name="Nat. Biotechnol.">
        <title>A standardized bacterial taxonomy based on genome phylogeny substantially revises the tree of life.</title>
        <authorList>
            <person name="Parks D.H."/>
            <person name="Chuvochina M."/>
            <person name="Waite D.W."/>
            <person name="Rinke C."/>
            <person name="Skarshewski A."/>
            <person name="Chaumeil P.A."/>
            <person name="Hugenholtz P."/>
        </authorList>
    </citation>
    <scope>NUCLEOTIDE SEQUENCE [LARGE SCALE GENOMIC DNA]</scope>
    <source>
        <strain evidence="1">UBA8557</strain>
    </source>
</reference>
<organism evidence="2 3">
    <name type="scientific">Hyphomonas atlantica</name>
    <dbReference type="NCBI Taxonomy" id="1280948"/>
    <lineage>
        <taxon>Bacteria</taxon>
        <taxon>Pseudomonadati</taxon>
        <taxon>Pseudomonadota</taxon>
        <taxon>Alphaproteobacteria</taxon>
        <taxon>Hyphomonadales</taxon>
        <taxon>Hyphomonadaceae</taxon>
        <taxon>Hyphomonas</taxon>
    </lineage>
</organism>
<dbReference type="Proteomes" id="UP000024547">
    <property type="component" value="Unassembled WGS sequence"/>
</dbReference>
<dbReference type="EMBL" id="AWFH01000005">
    <property type="protein sequence ID" value="KCZ63645.1"/>
    <property type="molecule type" value="Genomic_DNA"/>
</dbReference>
<dbReference type="AlphaFoldDB" id="A0A059E7S3"/>
<keyword evidence="3" id="KW-1185">Reference proteome</keyword>
<evidence type="ECO:0000313" key="3">
    <source>
        <dbReference type="Proteomes" id="UP000024547"/>
    </source>
</evidence>
<gene>
    <name evidence="1" type="ORF">DCG65_00470</name>
    <name evidence="2" type="ORF">HY36_14230</name>
</gene>
<dbReference type="eggNOG" id="COG1431">
    <property type="taxonomic scope" value="Bacteria"/>
</dbReference>
<dbReference type="OrthoDB" id="580851at2"/>
<dbReference type="EMBL" id="DMBR01000017">
    <property type="protein sequence ID" value="HAE93003.1"/>
    <property type="molecule type" value="Genomic_DNA"/>
</dbReference>
<evidence type="ECO:0000313" key="2">
    <source>
        <dbReference type="EMBL" id="KCZ63645.1"/>
    </source>
</evidence>
<comment type="caution">
    <text evidence="2">The sequence shown here is derived from an EMBL/GenBank/DDBJ whole genome shotgun (WGS) entry which is preliminary data.</text>
</comment>
<evidence type="ECO:0000313" key="1">
    <source>
        <dbReference type="EMBL" id="HAE93003.1"/>
    </source>
</evidence>
<dbReference type="RefSeq" id="WP_035549539.1">
    <property type="nucleotide sequence ID" value="NZ_AWFH01000005.1"/>
</dbReference>
<evidence type="ECO:0000313" key="4">
    <source>
        <dbReference type="Proteomes" id="UP000259173"/>
    </source>
</evidence>